<evidence type="ECO:0000256" key="5">
    <source>
        <dbReference type="SAM" id="MobiDB-lite"/>
    </source>
</evidence>
<proteinExistence type="predicted"/>
<protein>
    <recommendedName>
        <fullName evidence="7">LicD/FKTN/FKRP nucleotidyltransferase domain-containing protein</fullName>
    </recommendedName>
</protein>
<feature type="compositionally biased region" description="Basic and acidic residues" evidence="5">
    <location>
        <begin position="349"/>
        <end position="367"/>
    </location>
</feature>
<dbReference type="GO" id="GO:0016020">
    <property type="term" value="C:membrane"/>
    <property type="evidence" value="ECO:0007669"/>
    <property type="project" value="UniProtKB-SubCell"/>
</dbReference>
<keyword evidence="4" id="KW-0472">Membrane</keyword>
<reference evidence="8" key="1">
    <citation type="journal article" date="2020" name="Stud. Mycol.">
        <title>101 Dothideomycetes genomes: a test case for predicting lifestyles and emergence of pathogens.</title>
        <authorList>
            <person name="Haridas S."/>
            <person name="Albert R."/>
            <person name="Binder M."/>
            <person name="Bloem J."/>
            <person name="Labutti K."/>
            <person name="Salamov A."/>
            <person name="Andreopoulos B."/>
            <person name="Baker S."/>
            <person name="Barry K."/>
            <person name="Bills G."/>
            <person name="Bluhm B."/>
            <person name="Cannon C."/>
            <person name="Castanera R."/>
            <person name="Culley D."/>
            <person name="Daum C."/>
            <person name="Ezra D."/>
            <person name="Gonzalez J."/>
            <person name="Henrissat B."/>
            <person name="Kuo A."/>
            <person name="Liang C."/>
            <person name="Lipzen A."/>
            <person name="Lutzoni F."/>
            <person name="Magnuson J."/>
            <person name="Mondo S."/>
            <person name="Nolan M."/>
            <person name="Ohm R."/>
            <person name="Pangilinan J."/>
            <person name="Park H.-J."/>
            <person name="Ramirez L."/>
            <person name="Alfaro M."/>
            <person name="Sun H."/>
            <person name="Tritt A."/>
            <person name="Yoshinaga Y."/>
            <person name="Zwiers L.-H."/>
            <person name="Turgeon B."/>
            <person name="Goodwin S."/>
            <person name="Spatafora J."/>
            <person name="Crous P."/>
            <person name="Grigoriev I."/>
        </authorList>
    </citation>
    <scope>NUCLEOTIDE SEQUENCE</scope>
    <source>
        <strain evidence="8">CBS 122367</strain>
    </source>
</reference>
<dbReference type="AlphaFoldDB" id="A0A6G1INP5"/>
<dbReference type="Pfam" id="PF04991">
    <property type="entry name" value="LicD"/>
    <property type="match status" value="2"/>
</dbReference>
<feature type="domain" description="LicD/FKTN/FKRP nucleotidyltransferase" evidence="7">
    <location>
        <begin position="110"/>
        <end position="218"/>
    </location>
</feature>
<keyword evidence="2" id="KW-0812">Transmembrane</keyword>
<feature type="region of interest" description="Disordered" evidence="5">
    <location>
        <begin position="332"/>
        <end position="367"/>
    </location>
</feature>
<evidence type="ECO:0000313" key="9">
    <source>
        <dbReference type="Proteomes" id="UP000799291"/>
    </source>
</evidence>
<dbReference type="Proteomes" id="UP000799291">
    <property type="component" value="Unassembled WGS sequence"/>
</dbReference>
<feature type="signal peptide" evidence="6">
    <location>
        <begin position="1"/>
        <end position="18"/>
    </location>
</feature>
<dbReference type="OrthoDB" id="444255at2759"/>
<dbReference type="GO" id="GO:0009100">
    <property type="term" value="P:glycoprotein metabolic process"/>
    <property type="evidence" value="ECO:0007669"/>
    <property type="project" value="UniProtKB-ARBA"/>
</dbReference>
<keyword evidence="6" id="KW-0732">Signal</keyword>
<evidence type="ECO:0000256" key="3">
    <source>
        <dbReference type="ARBA" id="ARBA00022989"/>
    </source>
</evidence>
<keyword evidence="3" id="KW-1133">Transmembrane helix</keyword>
<feature type="domain" description="LicD/FKTN/FKRP nucleotidyltransferase" evidence="7">
    <location>
        <begin position="244"/>
        <end position="284"/>
    </location>
</feature>
<evidence type="ECO:0000259" key="7">
    <source>
        <dbReference type="Pfam" id="PF04991"/>
    </source>
</evidence>
<gene>
    <name evidence="8" type="ORF">K458DRAFT_393430</name>
</gene>
<sequence>MHSILVLFLFALFAIISARPSEPTIFNPDGTPKSSKRDVSLADLEGLTRNSRDRSGKAGDPPEKYFHESTFDAHYDGRFASTTLRRDERLMHLRSLVRSYLSTMQSIGAETWIMHGSLLGWWWNKRIMPWDSDIDVQVSEPALKYLASYYNMTVHTFKDAEAFGEEEGELIKEERKYLLEINPHYDNPSTDDYMNVIDARWIDTTTGLYIDITALRVNRTAPTHNGRRPSRSPPRTTSEPTRLYCKDMHQYLSNQIFPLRDTTFEGVPAKVPYAYQELLIEEYGGDSLVDTVFKKEYHFFDQGKQEWVPMTTKMVQKLMEEDRDAEAEILKEELSKMARQRGKKPSRKPKNEKDYKLTIDRNTDERT</sequence>
<name>A0A6G1INP5_9PLEO</name>
<evidence type="ECO:0000256" key="2">
    <source>
        <dbReference type="ARBA" id="ARBA00022692"/>
    </source>
</evidence>
<evidence type="ECO:0000256" key="6">
    <source>
        <dbReference type="SAM" id="SignalP"/>
    </source>
</evidence>
<comment type="subcellular location">
    <subcellularLocation>
        <location evidence="1">Membrane</location>
        <topology evidence="1">Single-pass membrane protein</topology>
    </subcellularLocation>
</comment>
<dbReference type="EMBL" id="MU005600">
    <property type="protein sequence ID" value="KAF2679866.1"/>
    <property type="molecule type" value="Genomic_DNA"/>
</dbReference>
<dbReference type="PANTHER" id="PTHR15407">
    <property type="entry name" value="FUKUTIN-RELATED"/>
    <property type="match status" value="1"/>
</dbReference>
<dbReference type="InterPro" id="IPR007074">
    <property type="entry name" value="LicD/FKTN/FKRP_NTP_transf"/>
</dbReference>
<accession>A0A6G1INP5</accession>
<feature type="compositionally biased region" description="Basic residues" evidence="5">
    <location>
        <begin position="338"/>
        <end position="348"/>
    </location>
</feature>
<evidence type="ECO:0000256" key="4">
    <source>
        <dbReference type="ARBA" id="ARBA00023136"/>
    </source>
</evidence>
<feature type="region of interest" description="Disordered" evidence="5">
    <location>
        <begin position="220"/>
        <end position="240"/>
    </location>
</feature>
<feature type="chain" id="PRO_5026350750" description="LicD/FKTN/FKRP nucleotidyltransferase domain-containing protein" evidence="6">
    <location>
        <begin position="19"/>
        <end position="367"/>
    </location>
</feature>
<evidence type="ECO:0000313" key="8">
    <source>
        <dbReference type="EMBL" id="KAF2679866.1"/>
    </source>
</evidence>
<dbReference type="InterPro" id="IPR009644">
    <property type="entry name" value="FKTN/MNN4/W02B3.4-1"/>
</dbReference>
<keyword evidence="9" id="KW-1185">Reference proteome</keyword>
<evidence type="ECO:0000256" key="1">
    <source>
        <dbReference type="ARBA" id="ARBA00004167"/>
    </source>
</evidence>
<dbReference type="PANTHER" id="PTHR15407:SF32">
    <property type="entry name" value="PROTEIN (MNN4), PUTATIVE (AFU_ORTHOLOGUE AFUA_1G03790)-RELATED"/>
    <property type="match status" value="1"/>
</dbReference>
<organism evidence="8 9">
    <name type="scientific">Lentithecium fluviatile CBS 122367</name>
    <dbReference type="NCBI Taxonomy" id="1168545"/>
    <lineage>
        <taxon>Eukaryota</taxon>
        <taxon>Fungi</taxon>
        <taxon>Dikarya</taxon>
        <taxon>Ascomycota</taxon>
        <taxon>Pezizomycotina</taxon>
        <taxon>Dothideomycetes</taxon>
        <taxon>Pleosporomycetidae</taxon>
        <taxon>Pleosporales</taxon>
        <taxon>Massarineae</taxon>
        <taxon>Lentitheciaceae</taxon>
        <taxon>Lentithecium</taxon>
    </lineage>
</organism>